<comment type="similarity">
    <text evidence="1">Belongs to the manganese catalase family.</text>
</comment>
<dbReference type="Pfam" id="PF05067">
    <property type="entry name" value="Mn_catalase"/>
    <property type="match status" value="1"/>
</dbReference>
<evidence type="ECO:0000313" key="2">
    <source>
        <dbReference type="EMBL" id="CAG9185891.1"/>
    </source>
</evidence>
<proteinExistence type="inferred from homology"/>
<accession>A0ABM8XZK1</accession>
<dbReference type="SUPFAM" id="SSF47240">
    <property type="entry name" value="Ferritin-like"/>
    <property type="match status" value="1"/>
</dbReference>
<dbReference type="InterPro" id="IPR007760">
    <property type="entry name" value="Mn_catalase"/>
</dbReference>
<dbReference type="Proteomes" id="UP000701702">
    <property type="component" value="Unassembled WGS sequence"/>
</dbReference>
<dbReference type="EMBL" id="CAJZAF010000046">
    <property type="protein sequence ID" value="CAG9185891.1"/>
    <property type="molecule type" value="Genomic_DNA"/>
</dbReference>
<comment type="caution">
    <text evidence="2">The sequence shown here is derived from an EMBL/GenBank/DDBJ whole genome shotgun (WGS) entry which is preliminary data.</text>
</comment>
<reference evidence="2 3" key="1">
    <citation type="submission" date="2021-08" db="EMBL/GenBank/DDBJ databases">
        <authorList>
            <person name="Peeters C."/>
        </authorList>
    </citation>
    <scope>NUCLEOTIDE SEQUENCE [LARGE SCALE GENOMIC DNA]</scope>
    <source>
        <strain evidence="2 3">LMG 23994</strain>
    </source>
</reference>
<keyword evidence="3" id="KW-1185">Reference proteome</keyword>
<evidence type="ECO:0000256" key="1">
    <source>
        <dbReference type="ARBA" id="ARBA00007644"/>
    </source>
</evidence>
<evidence type="ECO:0000313" key="3">
    <source>
        <dbReference type="Proteomes" id="UP000701702"/>
    </source>
</evidence>
<dbReference type="InterPro" id="IPR012347">
    <property type="entry name" value="Ferritin-like"/>
</dbReference>
<dbReference type="InterPro" id="IPR009078">
    <property type="entry name" value="Ferritin-like_SF"/>
</dbReference>
<protein>
    <recommendedName>
        <fullName evidence="4">Manganese containing catalase</fullName>
    </recommendedName>
</protein>
<sequence>MSRPILELTMFIHNKRLQYTVRVSRADPGLANLLLEQFGGPQGELAAATRYFTQAIAEEDPGRKDMLLEIATEELSHLEVIGSLIAMLNRGSRGKLAEGTEQEADLYRSLSGAGNDSHVTQLLYGGGSALTGRCNTLETARAAEVLQMKQGRRIYYTESQKALMWERWREGSGAL</sequence>
<name>A0ABM8XZK1_9BURK</name>
<organism evidence="2 3">
    <name type="scientific">Cupriavidus pinatubonensis</name>
    <dbReference type="NCBI Taxonomy" id="248026"/>
    <lineage>
        <taxon>Bacteria</taxon>
        <taxon>Pseudomonadati</taxon>
        <taxon>Pseudomonadota</taxon>
        <taxon>Betaproteobacteria</taxon>
        <taxon>Burkholderiales</taxon>
        <taxon>Burkholderiaceae</taxon>
        <taxon>Cupriavidus</taxon>
    </lineage>
</organism>
<dbReference type="Gene3D" id="1.20.1260.10">
    <property type="match status" value="1"/>
</dbReference>
<evidence type="ECO:0008006" key="4">
    <source>
        <dbReference type="Google" id="ProtNLM"/>
    </source>
</evidence>
<gene>
    <name evidence="2" type="ORF">LMG23994_05957</name>
</gene>